<dbReference type="Gene3D" id="3.10.50.40">
    <property type="match status" value="1"/>
</dbReference>
<organism evidence="10 11">
    <name type="scientific">Reinekea forsetii</name>
    <dbReference type="NCBI Taxonomy" id="1336806"/>
    <lineage>
        <taxon>Bacteria</taxon>
        <taxon>Pseudomonadati</taxon>
        <taxon>Pseudomonadota</taxon>
        <taxon>Gammaproteobacteria</taxon>
        <taxon>Oceanospirillales</taxon>
        <taxon>Saccharospirillaceae</taxon>
        <taxon>Reinekea</taxon>
    </lineage>
</organism>
<keyword evidence="11" id="KW-1185">Reference proteome</keyword>
<evidence type="ECO:0000256" key="5">
    <source>
        <dbReference type="ARBA" id="ARBA00023235"/>
    </source>
</evidence>
<evidence type="ECO:0000256" key="8">
    <source>
        <dbReference type="SAM" id="SignalP"/>
    </source>
</evidence>
<dbReference type="Pfam" id="PF01346">
    <property type="entry name" value="FKBP_N"/>
    <property type="match status" value="1"/>
</dbReference>
<dbReference type="FunFam" id="3.10.50.40:FF:000045">
    <property type="entry name" value="Peptidyl-prolyl cis-trans isomerase"/>
    <property type="match status" value="1"/>
</dbReference>
<dbReference type="AlphaFoldDB" id="A0A2K8KQS5"/>
<dbReference type="RefSeq" id="WP_100256559.1">
    <property type="nucleotide sequence ID" value="NZ_CP011797.1"/>
</dbReference>
<feature type="signal peptide" evidence="8">
    <location>
        <begin position="1"/>
        <end position="25"/>
    </location>
</feature>
<dbReference type="PANTHER" id="PTHR43811:SF19">
    <property type="entry name" value="39 KDA FK506-BINDING NUCLEAR PROTEIN"/>
    <property type="match status" value="1"/>
</dbReference>
<dbReference type="PROSITE" id="PS50059">
    <property type="entry name" value="FKBP_PPIASE"/>
    <property type="match status" value="1"/>
</dbReference>
<evidence type="ECO:0000313" key="11">
    <source>
        <dbReference type="Proteomes" id="UP000229757"/>
    </source>
</evidence>
<evidence type="ECO:0000256" key="4">
    <source>
        <dbReference type="ARBA" id="ARBA00023110"/>
    </source>
</evidence>
<evidence type="ECO:0000256" key="3">
    <source>
        <dbReference type="ARBA" id="ARBA00022729"/>
    </source>
</evidence>
<evidence type="ECO:0000256" key="6">
    <source>
        <dbReference type="PROSITE-ProRule" id="PRU00277"/>
    </source>
</evidence>
<dbReference type="PANTHER" id="PTHR43811">
    <property type="entry name" value="FKBP-TYPE PEPTIDYL-PROLYL CIS-TRANS ISOMERASE FKPA"/>
    <property type="match status" value="1"/>
</dbReference>
<gene>
    <name evidence="10" type="ORF">REIFOR_01046</name>
</gene>
<feature type="chain" id="PRO_5014635900" description="Peptidyl-prolyl cis-trans isomerase" evidence="8">
    <location>
        <begin position="26"/>
        <end position="239"/>
    </location>
</feature>
<evidence type="ECO:0000256" key="2">
    <source>
        <dbReference type="ARBA" id="ARBA00006577"/>
    </source>
</evidence>
<comment type="catalytic activity">
    <reaction evidence="1 6 7">
        <text>[protein]-peptidylproline (omega=180) = [protein]-peptidylproline (omega=0)</text>
        <dbReference type="Rhea" id="RHEA:16237"/>
        <dbReference type="Rhea" id="RHEA-COMP:10747"/>
        <dbReference type="Rhea" id="RHEA-COMP:10748"/>
        <dbReference type="ChEBI" id="CHEBI:83833"/>
        <dbReference type="ChEBI" id="CHEBI:83834"/>
        <dbReference type="EC" id="5.2.1.8"/>
    </reaction>
</comment>
<dbReference type="InterPro" id="IPR001179">
    <property type="entry name" value="PPIase_FKBP_dom"/>
</dbReference>
<accession>A0A2K8KQS5</accession>
<keyword evidence="5 6" id="KW-0413">Isomerase</keyword>
<dbReference type="InterPro" id="IPR000774">
    <property type="entry name" value="PPIase_FKBP_N"/>
</dbReference>
<dbReference type="PROSITE" id="PS51257">
    <property type="entry name" value="PROKAR_LIPOPROTEIN"/>
    <property type="match status" value="1"/>
</dbReference>
<keyword evidence="4 6" id="KW-0697">Rotamase</keyword>
<evidence type="ECO:0000313" key="10">
    <source>
        <dbReference type="EMBL" id="ATX76201.1"/>
    </source>
</evidence>
<reference evidence="10 11" key="1">
    <citation type="journal article" date="2017" name="Environ. Microbiol.">
        <title>Genomic and physiological analyses of 'Reinekea forsetii' reveal a versatile opportunistic lifestyle during spring algae blooms.</title>
        <authorList>
            <person name="Avci B."/>
            <person name="Hahnke R.L."/>
            <person name="Chafee M."/>
            <person name="Fischer T."/>
            <person name="Gruber-Vodicka H."/>
            <person name="Tegetmeyer H.E."/>
            <person name="Harder J."/>
            <person name="Fuchs B.M."/>
            <person name="Amann R.I."/>
            <person name="Teeling H."/>
        </authorList>
    </citation>
    <scope>NUCLEOTIDE SEQUENCE [LARGE SCALE GENOMIC DNA]</scope>
    <source>
        <strain evidence="10 11">Hel1_31_D35</strain>
    </source>
</reference>
<evidence type="ECO:0000256" key="7">
    <source>
        <dbReference type="RuleBase" id="RU003915"/>
    </source>
</evidence>
<dbReference type="GO" id="GO:0003755">
    <property type="term" value="F:peptidyl-prolyl cis-trans isomerase activity"/>
    <property type="evidence" value="ECO:0007669"/>
    <property type="project" value="UniProtKB-UniRule"/>
</dbReference>
<comment type="similarity">
    <text evidence="2 7">Belongs to the FKBP-type PPIase family.</text>
</comment>
<dbReference type="Pfam" id="PF00254">
    <property type="entry name" value="FKBP_C"/>
    <property type="match status" value="1"/>
</dbReference>
<proteinExistence type="inferred from homology"/>
<sequence length="239" mass="25292">MKLNKLKSLAYVAGLSLAIAGCAQAVDAEVVSLDSDEQIASYGIGFGFAANLKQQTAGIELSAEALMRGVSDAMTAADMAVTEEAVQAAISALQQKQMASKAAESEALSSAARAEGEAFLAENGQRDGVMTTESGLQYEIIEANDSEERPTAENTVRVHYHGTLINGTVFDSSVERGEPVEFPLNQVITGWTEGVQLMAKGEKYRLFIPAALAYGDSQASPQIPPGSTLIFEVELLEII</sequence>
<dbReference type="OrthoDB" id="9814548at2"/>
<dbReference type="Gene3D" id="1.10.287.460">
    <property type="entry name" value="Peptidyl-prolyl cis-trans isomerase, FKBP-type, N-terminal domain"/>
    <property type="match status" value="1"/>
</dbReference>
<dbReference type="Proteomes" id="UP000229757">
    <property type="component" value="Chromosome"/>
</dbReference>
<dbReference type="InterPro" id="IPR046357">
    <property type="entry name" value="PPIase_dom_sf"/>
</dbReference>
<feature type="domain" description="PPIase FKBP-type" evidence="9">
    <location>
        <begin position="153"/>
        <end position="239"/>
    </location>
</feature>
<evidence type="ECO:0000259" key="9">
    <source>
        <dbReference type="PROSITE" id="PS50059"/>
    </source>
</evidence>
<dbReference type="EC" id="5.2.1.8" evidence="7"/>
<dbReference type="KEGG" id="rfo:REIFOR_01046"/>
<dbReference type="EMBL" id="CP011797">
    <property type="protein sequence ID" value="ATX76201.1"/>
    <property type="molecule type" value="Genomic_DNA"/>
</dbReference>
<keyword evidence="3 8" id="KW-0732">Signal</keyword>
<name>A0A2K8KQS5_9GAMM</name>
<evidence type="ECO:0000256" key="1">
    <source>
        <dbReference type="ARBA" id="ARBA00000971"/>
    </source>
</evidence>
<dbReference type="SUPFAM" id="SSF54534">
    <property type="entry name" value="FKBP-like"/>
    <property type="match status" value="1"/>
</dbReference>
<dbReference type="InterPro" id="IPR036944">
    <property type="entry name" value="PPIase_FKBP_N_sf"/>
</dbReference>
<dbReference type="GO" id="GO:0006457">
    <property type="term" value="P:protein folding"/>
    <property type="evidence" value="ECO:0007669"/>
    <property type="project" value="InterPro"/>
</dbReference>
<protein>
    <recommendedName>
        <fullName evidence="7">Peptidyl-prolyl cis-trans isomerase</fullName>
        <ecNumber evidence="7">5.2.1.8</ecNumber>
    </recommendedName>
</protein>